<dbReference type="Proteomes" id="UP000282454">
    <property type="component" value="Unassembled WGS sequence"/>
</dbReference>
<protein>
    <submittedName>
        <fullName evidence="2">Uncharacterized protein</fullName>
    </submittedName>
</protein>
<keyword evidence="1" id="KW-0472">Membrane</keyword>
<organism evidence="2 3">
    <name type="scientific">Actinokineospora cianjurensis</name>
    <dbReference type="NCBI Taxonomy" id="585224"/>
    <lineage>
        <taxon>Bacteria</taxon>
        <taxon>Bacillati</taxon>
        <taxon>Actinomycetota</taxon>
        <taxon>Actinomycetes</taxon>
        <taxon>Pseudonocardiales</taxon>
        <taxon>Pseudonocardiaceae</taxon>
        <taxon>Actinokineospora</taxon>
    </lineage>
</organism>
<name>A0A421AX61_9PSEU</name>
<evidence type="ECO:0000313" key="2">
    <source>
        <dbReference type="EMBL" id="RLK54425.1"/>
    </source>
</evidence>
<dbReference type="AlphaFoldDB" id="A0A421AX61"/>
<comment type="caution">
    <text evidence="2">The sequence shown here is derived from an EMBL/GenBank/DDBJ whole genome shotgun (WGS) entry which is preliminary data.</text>
</comment>
<proteinExistence type="predicted"/>
<sequence>MRMGWCVVETVVWVVVPQVLALLGLLARLGYRAARDRGRQQTVREFVSGLGSGGEVEIDDVRADGSRLRVRLVASPRGRGR</sequence>
<evidence type="ECO:0000256" key="1">
    <source>
        <dbReference type="SAM" id="Phobius"/>
    </source>
</evidence>
<keyword evidence="1" id="KW-0812">Transmembrane</keyword>
<feature type="transmembrane region" description="Helical" evidence="1">
    <location>
        <begin position="12"/>
        <end position="31"/>
    </location>
</feature>
<reference evidence="2 3" key="1">
    <citation type="submission" date="2018-10" db="EMBL/GenBank/DDBJ databases">
        <title>Genomic Encyclopedia of Archaeal and Bacterial Type Strains, Phase II (KMG-II): from individual species to whole genera.</title>
        <authorList>
            <person name="Goeker M."/>
        </authorList>
    </citation>
    <scope>NUCLEOTIDE SEQUENCE [LARGE SCALE GENOMIC DNA]</scope>
    <source>
        <strain evidence="2 3">DSM 45657</strain>
    </source>
</reference>
<dbReference type="EMBL" id="RCDD01000007">
    <property type="protein sequence ID" value="RLK54425.1"/>
    <property type="molecule type" value="Genomic_DNA"/>
</dbReference>
<gene>
    <name evidence="2" type="ORF">CLV68_5975</name>
</gene>
<evidence type="ECO:0000313" key="3">
    <source>
        <dbReference type="Proteomes" id="UP000282454"/>
    </source>
</evidence>
<keyword evidence="1" id="KW-1133">Transmembrane helix</keyword>
<keyword evidence="3" id="KW-1185">Reference proteome</keyword>
<accession>A0A421AX61</accession>